<proteinExistence type="predicted"/>
<organism evidence="1 2">
    <name type="scientific">Adhaeribacter aerolatus</name>
    <dbReference type="NCBI Taxonomy" id="670289"/>
    <lineage>
        <taxon>Bacteria</taxon>
        <taxon>Pseudomonadati</taxon>
        <taxon>Bacteroidota</taxon>
        <taxon>Cytophagia</taxon>
        <taxon>Cytophagales</taxon>
        <taxon>Hymenobacteraceae</taxon>
        <taxon>Adhaeribacter</taxon>
    </lineage>
</organism>
<dbReference type="EMBL" id="BJYS01000032">
    <property type="protein sequence ID" value="GEO06184.1"/>
    <property type="molecule type" value="Genomic_DNA"/>
</dbReference>
<dbReference type="Proteomes" id="UP000321532">
    <property type="component" value="Unassembled WGS sequence"/>
</dbReference>
<protein>
    <submittedName>
        <fullName evidence="1">Uncharacterized protein</fullName>
    </submittedName>
</protein>
<dbReference type="AlphaFoldDB" id="A0A512B2J7"/>
<keyword evidence="2" id="KW-1185">Reference proteome</keyword>
<reference evidence="1 2" key="1">
    <citation type="submission" date="2019-07" db="EMBL/GenBank/DDBJ databases">
        <title>Whole genome shotgun sequence of Adhaeribacter aerolatus NBRC 106133.</title>
        <authorList>
            <person name="Hosoyama A."/>
            <person name="Uohara A."/>
            <person name="Ohji S."/>
            <person name="Ichikawa N."/>
        </authorList>
    </citation>
    <scope>NUCLEOTIDE SEQUENCE [LARGE SCALE GENOMIC DNA]</scope>
    <source>
        <strain evidence="1 2">NBRC 106133</strain>
    </source>
</reference>
<evidence type="ECO:0000313" key="1">
    <source>
        <dbReference type="EMBL" id="GEO06184.1"/>
    </source>
</evidence>
<evidence type="ECO:0000313" key="2">
    <source>
        <dbReference type="Proteomes" id="UP000321532"/>
    </source>
</evidence>
<gene>
    <name evidence="1" type="ORF">AAE02nite_38480</name>
</gene>
<sequence>MNIKKLNNAKTPIITIDKTLENYKAKVLFKEKLDNANEILKTVGLPKK</sequence>
<dbReference type="RefSeq" id="WP_170252648.1">
    <property type="nucleotide sequence ID" value="NZ_BJYS01000032.1"/>
</dbReference>
<name>A0A512B2J7_9BACT</name>
<comment type="caution">
    <text evidence="1">The sequence shown here is derived from an EMBL/GenBank/DDBJ whole genome shotgun (WGS) entry which is preliminary data.</text>
</comment>
<accession>A0A512B2J7</accession>